<organism evidence="1 2">
    <name type="scientific">Hominisplanchenecus murintestinalis</name>
    <dbReference type="NCBI Taxonomy" id="2941517"/>
    <lineage>
        <taxon>Bacteria</taxon>
        <taxon>Bacillati</taxon>
        <taxon>Bacillota</taxon>
        <taxon>Clostridia</taxon>
        <taxon>Lachnospirales</taxon>
        <taxon>Lachnospiraceae</taxon>
        <taxon>Hominisplanchenecus</taxon>
    </lineage>
</organism>
<keyword evidence="2" id="KW-1185">Reference proteome</keyword>
<evidence type="ECO:0000313" key="1">
    <source>
        <dbReference type="EMBL" id="TGX99928.1"/>
    </source>
</evidence>
<proteinExistence type="predicted"/>
<dbReference type="Proteomes" id="UP000307720">
    <property type="component" value="Unassembled WGS sequence"/>
</dbReference>
<protein>
    <submittedName>
        <fullName evidence="1">Response regulator transcription factor</fullName>
    </submittedName>
</protein>
<dbReference type="EMBL" id="SRZB01000004">
    <property type="protein sequence ID" value="TGX99928.1"/>
    <property type="molecule type" value="Genomic_DNA"/>
</dbReference>
<name>A0AC61R1M9_9FIRM</name>
<reference evidence="1" key="1">
    <citation type="submission" date="2019-04" db="EMBL/GenBank/DDBJ databases">
        <title>Microbes associate with the intestines of laboratory mice.</title>
        <authorList>
            <person name="Navarre W."/>
            <person name="Wong E."/>
            <person name="Huang K."/>
            <person name="Tropini C."/>
            <person name="Ng K."/>
            <person name="Yu B."/>
        </authorList>
    </citation>
    <scope>NUCLEOTIDE SEQUENCE</scope>
    <source>
        <strain evidence="1">NM72_1-8</strain>
    </source>
</reference>
<comment type="caution">
    <text evidence="1">The sequence shown here is derived from an EMBL/GenBank/DDBJ whole genome shotgun (WGS) entry which is preliminary data.</text>
</comment>
<sequence>MANLLIVEDDVLTNESVCEYLQDMGHIVFSAYDGEQALELFNSKEIDLVVLDIMLPQINGLNVLKKIRQASSIPILMLTAMDDMDTQIMSFDNLADDYVTKPFSIVLLGKRITALLRRIGKTGPANIWSYKDIIVDFSGFSAEKAGKLIDISPKEVQLLKILVDHTGVVLTRDQILDSIWGTDVPLNDRTIDTYIGRLRKKLGLDCIVTVKGIGYKFEDVR</sequence>
<gene>
    <name evidence="1" type="ORF">E5357_04200</name>
</gene>
<accession>A0AC61R1M9</accession>
<evidence type="ECO:0000313" key="2">
    <source>
        <dbReference type="Proteomes" id="UP000307720"/>
    </source>
</evidence>